<dbReference type="PANTHER" id="PTHR11705">
    <property type="entry name" value="PROTEASE FAMILY M14 CARBOXYPEPTIDASE A,B"/>
    <property type="match status" value="1"/>
</dbReference>
<proteinExistence type="inferred from homology"/>
<comment type="similarity">
    <text evidence="1">Belongs to the peptidase M14 family.</text>
</comment>
<keyword evidence="4" id="KW-0479">Metal-binding</keyword>
<keyword evidence="3" id="KW-0645">Protease</keyword>
<protein>
    <submittedName>
        <fullName evidence="8">CBPA5 Carboxypeptidase</fullName>
    </submittedName>
</protein>
<reference evidence="8 9" key="1">
    <citation type="submission" date="2019-09" db="EMBL/GenBank/DDBJ databases">
        <title>Bird 10,000 Genomes (B10K) Project - Family phase.</title>
        <authorList>
            <person name="Zhang G."/>
        </authorList>
    </citation>
    <scope>NUCLEOTIDE SEQUENCE [LARGE SCALE GENOMIC DNA]</scope>
    <source>
        <strain evidence="8">B10K-DU-002-03</strain>
        <tissue evidence="8">Muscle</tissue>
    </source>
</reference>
<dbReference type="GO" id="GO:0004181">
    <property type="term" value="F:metallocarboxypeptidase activity"/>
    <property type="evidence" value="ECO:0007669"/>
    <property type="project" value="TreeGrafter"/>
</dbReference>
<dbReference type="GO" id="GO:0046872">
    <property type="term" value="F:metal ion binding"/>
    <property type="evidence" value="ECO:0007669"/>
    <property type="project" value="UniProtKB-KW"/>
</dbReference>
<evidence type="ECO:0000313" key="8">
    <source>
        <dbReference type="EMBL" id="NXM74966.1"/>
    </source>
</evidence>
<keyword evidence="6" id="KW-0378">Hydrolase</keyword>
<gene>
    <name evidence="8" type="primary">Cpa5</name>
    <name evidence="8" type="ORF">SERLUN_R06861</name>
</gene>
<dbReference type="GO" id="GO:0005615">
    <property type="term" value="C:extracellular space"/>
    <property type="evidence" value="ECO:0007669"/>
    <property type="project" value="TreeGrafter"/>
</dbReference>
<accession>A0A7L1DD42</accession>
<evidence type="ECO:0000256" key="2">
    <source>
        <dbReference type="ARBA" id="ARBA00022645"/>
    </source>
</evidence>
<dbReference type="InterPro" id="IPR003146">
    <property type="entry name" value="M14A_act_pep"/>
</dbReference>
<comment type="caution">
    <text evidence="8">The sequence shown here is derived from an EMBL/GenBank/DDBJ whole genome shotgun (WGS) entry which is preliminary data.</text>
</comment>
<dbReference type="FunFam" id="3.30.70.340:FF:000001">
    <property type="entry name" value="Carboxypeptidase A5"/>
    <property type="match status" value="1"/>
</dbReference>
<sequence>DQVLRVKARNEEQISLLRVLGERDELQVDFWRYPTSPKLLVDIRVPFPSLRPVKTFLESQDFSYTTMIEDVQKLLDEEKQTMMRSRRIKRSSRDFDFASYHTIDEV</sequence>
<feature type="non-terminal residue" evidence="8">
    <location>
        <position position="1"/>
    </location>
</feature>
<evidence type="ECO:0000259" key="7">
    <source>
        <dbReference type="Pfam" id="PF02244"/>
    </source>
</evidence>
<dbReference type="Pfam" id="PF02244">
    <property type="entry name" value="Propep_M14"/>
    <property type="match status" value="1"/>
</dbReference>
<evidence type="ECO:0000256" key="5">
    <source>
        <dbReference type="ARBA" id="ARBA00022833"/>
    </source>
</evidence>
<keyword evidence="5" id="KW-0862">Zinc</keyword>
<organism evidence="8 9">
    <name type="scientific">Serilophus lunatus</name>
    <name type="common">silver-breasted broadbill</name>
    <dbReference type="NCBI Taxonomy" id="239386"/>
    <lineage>
        <taxon>Eukaryota</taxon>
        <taxon>Metazoa</taxon>
        <taxon>Chordata</taxon>
        <taxon>Craniata</taxon>
        <taxon>Vertebrata</taxon>
        <taxon>Euteleostomi</taxon>
        <taxon>Archelosauria</taxon>
        <taxon>Archosauria</taxon>
        <taxon>Dinosauria</taxon>
        <taxon>Saurischia</taxon>
        <taxon>Theropoda</taxon>
        <taxon>Coelurosauria</taxon>
        <taxon>Aves</taxon>
        <taxon>Neognathae</taxon>
        <taxon>Neoaves</taxon>
        <taxon>Telluraves</taxon>
        <taxon>Australaves</taxon>
        <taxon>Passeriformes</taxon>
        <taxon>Eurylaimidae</taxon>
        <taxon>Serilophus</taxon>
    </lineage>
</organism>
<evidence type="ECO:0000256" key="6">
    <source>
        <dbReference type="ARBA" id="ARBA00023049"/>
    </source>
</evidence>
<dbReference type="Gene3D" id="3.30.70.340">
    <property type="entry name" value="Metallocarboxypeptidase-like"/>
    <property type="match status" value="1"/>
</dbReference>
<feature type="domain" description="Carboxypeptidase activation peptide" evidence="7">
    <location>
        <begin position="4"/>
        <end position="78"/>
    </location>
</feature>
<evidence type="ECO:0000256" key="3">
    <source>
        <dbReference type="ARBA" id="ARBA00022670"/>
    </source>
</evidence>
<keyword evidence="2 8" id="KW-0121">Carboxypeptidase</keyword>
<name>A0A7L1DD42_9PASS</name>
<dbReference type="Proteomes" id="UP000553648">
    <property type="component" value="Unassembled WGS sequence"/>
</dbReference>
<dbReference type="SUPFAM" id="SSF54897">
    <property type="entry name" value="Protease propeptides/inhibitors"/>
    <property type="match status" value="1"/>
</dbReference>
<dbReference type="AlphaFoldDB" id="A0A7L1DD42"/>
<keyword evidence="6" id="KW-0482">Metalloprotease</keyword>
<evidence type="ECO:0000313" key="9">
    <source>
        <dbReference type="Proteomes" id="UP000553648"/>
    </source>
</evidence>
<keyword evidence="9" id="KW-1185">Reference proteome</keyword>
<dbReference type="OrthoDB" id="3626597at2759"/>
<dbReference type="GO" id="GO:0006508">
    <property type="term" value="P:proteolysis"/>
    <property type="evidence" value="ECO:0007669"/>
    <property type="project" value="UniProtKB-KW"/>
</dbReference>
<feature type="non-terminal residue" evidence="8">
    <location>
        <position position="106"/>
    </location>
</feature>
<evidence type="ECO:0000256" key="4">
    <source>
        <dbReference type="ARBA" id="ARBA00022723"/>
    </source>
</evidence>
<dbReference type="EMBL" id="VXBA01004371">
    <property type="protein sequence ID" value="NXM74966.1"/>
    <property type="molecule type" value="Genomic_DNA"/>
</dbReference>
<evidence type="ECO:0000256" key="1">
    <source>
        <dbReference type="ARBA" id="ARBA00005988"/>
    </source>
</evidence>
<dbReference type="InterPro" id="IPR036990">
    <property type="entry name" value="M14A-like_propep"/>
</dbReference>
<dbReference type="PANTHER" id="PTHR11705:SF152">
    <property type="entry name" value="CARBOXYPEPTIDASE A5"/>
    <property type="match status" value="1"/>
</dbReference>